<dbReference type="EMBL" id="JBHTKK010000002">
    <property type="protein sequence ID" value="MFD1065119.1"/>
    <property type="molecule type" value="Genomic_DNA"/>
</dbReference>
<evidence type="ECO:0000313" key="2">
    <source>
        <dbReference type="EMBL" id="MFD1065119.1"/>
    </source>
</evidence>
<reference evidence="3" key="1">
    <citation type="journal article" date="2019" name="Int. J. Syst. Evol. Microbiol.">
        <title>The Global Catalogue of Microorganisms (GCM) 10K type strain sequencing project: providing services to taxonomists for standard genome sequencing and annotation.</title>
        <authorList>
            <consortium name="The Broad Institute Genomics Platform"/>
            <consortium name="The Broad Institute Genome Sequencing Center for Infectious Disease"/>
            <person name="Wu L."/>
            <person name="Ma J."/>
        </authorList>
    </citation>
    <scope>NUCLEOTIDE SEQUENCE [LARGE SCALE GENOMIC DNA]</scope>
    <source>
        <strain evidence="3">CCUG 56608</strain>
    </source>
</reference>
<organism evidence="2 3">
    <name type="scientific">Oceanobacillus locisalsi</name>
    <dbReference type="NCBI Taxonomy" id="546107"/>
    <lineage>
        <taxon>Bacteria</taxon>
        <taxon>Bacillati</taxon>
        <taxon>Bacillota</taxon>
        <taxon>Bacilli</taxon>
        <taxon>Bacillales</taxon>
        <taxon>Bacillaceae</taxon>
        <taxon>Oceanobacillus</taxon>
    </lineage>
</organism>
<evidence type="ECO:0000259" key="1">
    <source>
        <dbReference type="Pfam" id="PF01636"/>
    </source>
</evidence>
<protein>
    <submittedName>
        <fullName evidence="2">Phosphotransferase family protein</fullName>
    </submittedName>
</protein>
<dbReference type="InterPro" id="IPR002575">
    <property type="entry name" value="Aminoglycoside_PTrfase"/>
</dbReference>
<dbReference type="SUPFAM" id="SSF56112">
    <property type="entry name" value="Protein kinase-like (PK-like)"/>
    <property type="match status" value="1"/>
</dbReference>
<dbReference type="Gene3D" id="3.90.1200.10">
    <property type="match status" value="1"/>
</dbReference>
<sequence length="304" mass="34544">MVCIPEKLEQWIVSHFPKETIIHEVYPLKGSTTATMLAIVLQITDSETLELVLRRYERKCFTAQDIKQEADSLKEAAFLSVETPQCIAADPDGEVIGDPLLLMSKIAGKVDILPVDQDAWLYGLAETLAQIHDHSAEPFPWKHERYQKAEQIDIPAWSGKPKVWQALKEIALLPQPAYMPKFIHRDFHPTNVLWQDNKVSGVVDWANGCLGPAGIDVGHCRWNLAMLYGVAAADTFLSAYQRKARCPFFYDVYWDIVSLMDVLEGQPEVYPGWEVFGKTDITVEWMVERMDGYAVSLRDKINMC</sequence>
<dbReference type="Proteomes" id="UP001597041">
    <property type="component" value="Unassembled WGS sequence"/>
</dbReference>
<proteinExistence type="predicted"/>
<dbReference type="Gene3D" id="3.30.200.20">
    <property type="entry name" value="Phosphorylase Kinase, domain 1"/>
    <property type="match status" value="1"/>
</dbReference>
<name>A0ABW3NC48_9BACI</name>
<dbReference type="RefSeq" id="WP_379590676.1">
    <property type="nucleotide sequence ID" value="NZ_JBHTKK010000002.1"/>
</dbReference>
<comment type="caution">
    <text evidence="2">The sequence shown here is derived from an EMBL/GenBank/DDBJ whole genome shotgun (WGS) entry which is preliminary data.</text>
</comment>
<keyword evidence="3" id="KW-1185">Reference proteome</keyword>
<gene>
    <name evidence="2" type="ORF">ACFQ19_03680</name>
</gene>
<dbReference type="Pfam" id="PF01636">
    <property type="entry name" value="APH"/>
    <property type="match status" value="1"/>
</dbReference>
<evidence type="ECO:0000313" key="3">
    <source>
        <dbReference type="Proteomes" id="UP001597041"/>
    </source>
</evidence>
<dbReference type="InterPro" id="IPR011009">
    <property type="entry name" value="Kinase-like_dom_sf"/>
</dbReference>
<dbReference type="PANTHER" id="PTHR21310">
    <property type="entry name" value="AMINOGLYCOSIDE PHOSPHOTRANSFERASE-RELATED-RELATED"/>
    <property type="match status" value="1"/>
</dbReference>
<feature type="domain" description="Aminoglycoside phosphotransferase" evidence="1">
    <location>
        <begin position="43"/>
        <end position="241"/>
    </location>
</feature>
<dbReference type="InterPro" id="IPR051678">
    <property type="entry name" value="AGP_Transferase"/>
</dbReference>
<accession>A0ABW3NC48</accession>